<keyword evidence="6" id="KW-1185">Reference proteome</keyword>
<dbReference type="EMBL" id="SOSA01001146">
    <property type="protein sequence ID" value="THC87550.1"/>
    <property type="molecule type" value="Genomic_DNA"/>
</dbReference>
<dbReference type="RefSeq" id="XP_033420777.1">
    <property type="nucleotide sequence ID" value="XM_033566575.1"/>
</dbReference>
<dbReference type="Gene3D" id="3.90.640.10">
    <property type="entry name" value="Actin, Chain A, domain 4"/>
    <property type="match status" value="1"/>
</dbReference>
<reference evidence="5 6" key="1">
    <citation type="submission" date="2019-03" db="EMBL/GenBank/DDBJ databases">
        <title>The genome sequence of a newly discovered highly antifungal drug resistant Aspergillus species, Aspergillus tanneri NIH 1004.</title>
        <authorList>
            <person name="Mounaud S."/>
            <person name="Singh I."/>
            <person name="Joardar V."/>
            <person name="Pakala S."/>
            <person name="Pakala S."/>
            <person name="Venepally P."/>
            <person name="Hoover J."/>
            <person name="Nierman W."/>
            <person name="Chung J."/>
            <person name="Losada L."/>
        </authorList>
    </citation>
    <scope>NUCLEOTIDE SEQUENCE [LARGE SCALE GENOMIC DNA]</scope>
    <source>
        <strain evidence="5 6">NIH1004</strain>
    </source>
</reference>
<dbReference type="AlphaFoldDB" id="A0A4S3IYS4"/>
<dbReference type="OrthoDB" id="4509421at2759"/>
<dbReference type="InterPro" id="IPR029047">
    <property type="entry name" value="HSP70_peptide-bd_sf"/>
</dbReference>
<comment type="similarity">
    <text evidence="1">Belongs to the heat shock protein 70 family.</text>
</comment>
<proteinExistence type="inferred from homology"/>
<dbReference type="STRING" id="1220188.A0A4S3IYS4"/>
<accession>A0A4S3IYS4</accession>
<comment type="caution">
    <text evidence="5">The sequence shown here is derived from an EMBL/GenBank/DDBJ whole genome shotgun (WGS) entry which is preliminary data.</text>
</comment>
<gene>
    <name evidence="4" type="ORF">ATNIH1004_001880</name>
    <name evidence="5" type="ORF">EYZ11_013005</name>
</gene>
<evidence type="ECO:0000313" key="6">
    <source>
        <dbReference type="Proteomes" id="UP000308092"/>
    </source>
</evidence>
<dbReference type="Proteomes" id="UP000308092">
    <property type="component" value="Unassembled WGS sequence"/>
</dbReference>
<keyword evidence="2" id="KW-0547">Nucleotide-binding</keyword>
<organism evidence="5 6">
    <name type="scientific">Aspergillus tanneri</name>
    <dbReference type="NCBI Taxonomy" id="1220188"/>
    <lineage>
        <taxon>Eukaryota</taxon>
        <taxon>Fungi</taxon>
        <taxon>Dikarya</taxon>
        <taxon>Ascomycota</taxon>
        <taxon>Pezizomycotina</taxon>
        <taxon>Eurotiomycetes</taxon>
        <taxon>Eurotiomycetidae</taxon>
        <taxon>Eurotiales</taxon>
        <taxon>Aspergillaceae</taxon>
        <taxon>Aspergillus</taxon>
        <taxon>Aspergillus subgen. Circumdati</taxon>
    </lineage>
</organism>
<evidence type="ECO:0000313" key="5">
    <source>
        <dbReference type="EMBL" id="THC87550.1"/>
    </source>
</evidence>
<dbReference type="FunFam" id="3.30.420.40:FF:000545">
    <property type="entry name" value="Endoplasmic reticulum chaperone BiP"/>
    <property type="match status" value="1"/>
</dbReference>
<dbReference type="VEuPathDB" id="FungiDB:EYZ11_013005"/>
<protein>
    <recommendedName>
        <fullName evidence="8">Actin-like ATPase domain-containing protein</fullName>
    </recommendedName>
</protein>
<dbReference type="PANTHER" id="PTHR19375">
    <property type="entry name" value="HEAT SHOCK PROTEIN 70KDA"/>
    <property type="match status" value="1"/>
</dbReference>
<evidence type="ECO:0000256" key="1">
    <source>
        <dbReference type="ARBA" id="ARBA00007381"/>
    </source>
</evidence>
<name>A0A4S3IYS4_9EURO</name>
<dbReference type="InterPro" id="IPR013126">
    <property type="entry name" value="Hsp_70_fam"/>
</dbReference>
<dbReference type="Proteomes" id="UP000324241">
    <property type="component" value="Unassembled WGS sequence"/>
</dbReference>
<evidence type="ECO:0000313" key="7">
    <source>
        <dbReference type="Proteomes" id="UP000324241"/>
    </source>
</evidence>
<evidence type="ECO:0008006" key="8">
    <source>
        <dbReference type="Google" id="ProtNLM"/>
    </source>
</evidence>
<sequence>MPVLIGIDLGLAYSSIAVARGGEIQTIPDDHGCLRIPTSHLLSGQGPETTDDTGDSLADSPGVHVYDTSIAARLESLADERITTAVLKRLKALAEAFLAERVEDVVITVPASNCDVQREATRAAGRDAGWNVLRLLNAPTAAAIAHWVDRGEEYDYSLQALDPLLVLDIGASHADATLLEVCDGLFEVKSSAGDSRLGGRQYDERLFQHFVSQLQPKSHMNCTSAADVLRQKCEQAKISLSIAEEAQLDVNVTLRRSEFENICDGLFRSTLGLVQKVLQYTKLDKADMKIVLVGGSAKIPKLRRMIADLFGRSPGELFYPDLACLRGASLHAASLSDNSFPYTLLVLDIVPHPVQLGLVPDFLIQVFPRNTVVPRESTICVTLDSFEHLPRYTLLFAGPLTEDGLVGKFDLSCLWSRSVSGRRQEIRVDVAIDVDGILMASLVAVDTETGIRIPIPLEKGRPMTTG</sequence>
<dbReference type="EMBL" id="QUQM01000010">
    <property type="protein sequence ID" value="KAA8641415.1"/>
    <property type="molecule type" value="Genomic_DNA"/>
</dbReference>
<dbReference type="GeneID" id="54324582"/>
<dbReference type="GO" id="GO:0140662">
    <property type="term" value="F:ATP-dependent protein folding chaperone"/>
    <property type="evidence" value="ECO:0007669"/>
    <property type="project" value="InterPro"/>
</dbReference>
<dbReference type="PRINTS" id="PR00301">
    <property type="entry name" value="HEATSHOCK70"/>
</dbReference>
<reference evidence="4 7" key="2">
    <citation type="submission" date="2019-08" db="EMBL/GenBank/DDBJ databases">
        <title>The genome sequence of a newly discovered highly antifungal drug resistant Aspergillus species, Aspergillus tanneri NIH 1004.</title>
        <authorList>
            <person name="Mounaud S."/>
            <person name="Singh I."/>
            <person name="Joardar V."/>
            <person name="Pakala S."/>
            <person name="Pakala S."/>
            <person name="Venepally P."/>
            <person name="Chung J.K."/>
            <person name="Losada L."/>
            <person name="Nierman W.C."/>
        </authorList>
    </citation>
    <scope>NUCLEOTIDE SEQUENCE [LARGE SCALE GENOMIC DNA]</scope>
    <source>
        <strain evidence="4 7">NIH1004</strain>
    </source>
</reference>
<dbReference type="Pfam" id="PF00012">
    <property type="entry name" value="HSP70"/>
    <property type="match status" value="1"/>
</dbReference>
<dbReference type="GO" id="GO:0005524">
    <property type="term" value="F:ATP binding"/>
    <property type="evidence" value="ECO:0007669"/>
    <property type="project" value="UniProtKB-KW"/>
</dbReference>
<dbReference type="InterPro" id="IPR043129">
    <property type="entry name" value="ATPase_NBD"/>
</dbReference>
<evidence type="ECO:0000313" key="4">
    <source>
        <dbReference type="EMBL" id="KAA8641415.1"/>
    </source>
</evidence>
<dbReference type="SUPFAM" id="SSF100920">
    <property type="entry name" value="Heat shock protein 70kD (HSP70), peptide-binding domain"/>
    <property type="match status" value="1"/>
</dbReference>
<dbReference type="SUPFAM" id="SSF53067">
    <property type="entry name" value="Actin-like ATPase domain"/>
    <property type="match status" value="2"/>
</dbReference>
<keyword evidence="3" id="KW-0067">ATP-binding</keyword>
<evidence type="ECO:0000256" key="3">
    <source>
        <dbReference type="ARBA" id="ARBA00022840"/>
    </source>
</evidence>
<evidence type="ECO:0000256" key="2">
    <source>
        <dbReference type="ARBA" id="ARBA00022741"/>
    </source>
</evidence>
<dbReference type="Gene3D" id="3.30.420.40">
    <property type="match status" value="2"/>
</dbReference>